<proteinExistence type="predicted"/>
<name>A0A5E7HDM7_PSEFL</name>
<reference evidence="1 2" key="1">
    <citation type="submission" date="2019-09" db="EMBL/GenBank/DDBJ databases">
        <authorList>
            <person name="Chandra G."/>
            <person name="Truman W A."/>
        </authorList>
    </citation>
    <scope>NUCLEOTIDE SEQUENCE [LARGE SCALE GENOMIC DNA]</scope>
    <source>
        <strain evidence="1">PS847</strain>
    </source>
</reference>
<gene>
    <name evidence="1" type="ORF">PS847_00847</name>
</gene>
<dbReference type="RefSeq" id="WP_150635245.1">
    <property type="nucleotide sequence ID" value="NZ_CABVIC010000001.1"/>
</dbReference>
<dbReference type="EMBL" id="CABVIC010000001">
    <property type="protein sequence ID" value="VVO61988.1"/>
    <property type="molecule type" value="Genomic_DNA"/>
</dbReference>
<protein>
    <submittedName>
        <fullName evidence="1">Uncharacterized protein</fullName>
    </submittedName>
</protein>
<evidence type="ECO:0000313" key="1">
    <source>
        <dbReference type="EMBL" id="VVO61988.1"/>
    </source>
</evidence>
<dbReference type="Proteomes" id="UP000326067">
    <property type="component" value="Unassembled WGS sequence"/>
</dbReference>
<evidence type="ECO:0000313" key="2">
    <source>
        <dbReference type="Proteomes" id="UP000326067"/>
    </source>
</evidence>
<accession>A0A5E7HDM7</accession>
<dbReference type="AlphaFoldDB" id="A0A5E7HDM7"/>
<organism evidence="1 2">
    <name type="scientific">Pseudomonas fluorescens</name>
    <dbReference type="NCBI Taxonomy" id="294"/>
    <lineage>
        <taxon>Bacteria</taxon>
        <taxon>Pseudomonadati</taxon>
        <taxon>Pseudomonadota</taxon>
        <taxon>Gammaproteobacteria</taxon>
        <taxon>Pseudomonadales</taxon>
        <taxon>Pseudomonadaceae</taxon>
        <taxon>Pseudomonas</taxon>
    </lineage>
</organism>
<sequence>MTYLGALVLHANHSDLCLLTSRVAGGRIKLLHWASGVERTAKEEDIVYMPIPDAIERLRALIVSETPPHAHEHLGGKADLVAAAYAYTSFSTVEPPLIEVDRALTTAGSFPKCGRTNQSVSPLPHSEKLPTSKLDFIREAVIGEVLLSNLAVDASGKIKVCGTKVDLIRLVEVYCEAAGVRPPTKSLVLRRFTGIISFFAHKLTEPDLSFVLNNLYPLRELHVDIREMEP</sequence>